<dbReference type="GO" id="GO:0016887">
    <property type="term" value="F:ATP hydrolysis activity"/>
    <property type="evidence" value="ECO:0007669"/>
    <property type="project" value="InterPro"/>
</dbReference>
<dbReference type="AlphaFoldDB" id="A0A2P6S535"/>
<dbReference type="InterPro" id="IPR050747">
    <property type="entry name" value="Mitochondrial_chaperone_BCS1"/>
</dbReference>
<dbReference type="Gene3D" id="6.10.280.40">
    <property type="match status" value="1"/>
</dbReference>
<organism evidence="9 10">
    <name type="scientific">Rosa chinensis</name>
    <name type="common">China rose</name>
    <dbReference type="NCBI Taxonomy" id="74649"/>
    <lineage>
        <taxon>Eukaryota</taxon>
        <taxon>Viridiplantae</taxon>
        <taxon>Streptophyta</taxon>
        <taxon>Embryophyta</taxon>
        <taxon>Tracheophyta</taxon>
        <taxon>Spermatophyta</taxon>
        <taxon>Magnoliopsida</taxon>
        <taxon>eudicotyledons</taxon>
        <taxon>Gunneridae</taxon>
        <taxon>Pentapetalae</taxon>
        <taxon>rosids</taxon>
        <taxon>fabids</taxon>
        <taxon>Rosales</taxon>
        <taxon>Rosaceae</taxon>
        <taxon>Rosoideae</taxon>
        <taxon>Rosoideae incertae sedis</taxon>
        <taxon>Rosa</taxon>
    </lineage>
</organism>
<feature type="coiled-coil region" evidence="7">
    <location>
        <begin position="425"/>
        <end position="452"/>
    </location>
</feature>
<dbReference type="InterPro" id="IPR058017">
    <property type="entry name" value="At3g28540-like_C"/>
</dbReference>
<dbReference type="OrthoDB" id="10251412at2759"/>
<dbReference type="SUPFAM" id="SSF52540">
    <property type="entry name" value="P-loop containing nucleoside triphosphate hydrolases"/>
    <property type="match status" value="1"/>
</dbReference>
<keyword evidence="7" id="KW-0175">Coiled coil</keyword>
<accession>A0A2P6S535</accession>
<keyword evidence="6" id="KW-0067">ATP-binding</keyword>
<comment type="cofactor">
    <cofactor evidence="1">
        <name>Mg(2+)</name>
        <dbReference type="ChEBI" id="CHEBI:18420"/>
    </cofactor>
</comment>
<evidence type="ECO:0000259" key="8">
    <source>
        <dbReference type="SMART" id="SM00382"/>
    </source>
</evidence>
<dbReference type="STRING" id="74649.A0A2P6S535"/>
<comment type="similarity">
    <text evidence="2">Belongs to the AAA ATPase family. BCS1 subfamily.</text>
</comment>
<evidence type="ECO:0000256" key="4">
    <source>
        <dbReference type="ARBA" id="ARBA00022842"/>
    </source>
</evidence>
<dbReference type="Gramene" id="PRQ53769">
    <property type="protein sequence ID" value="PRQ53769"/>
    <property type="gene ID" value="RchiOBHm_Chr2g0170131"/>
</dbReference>
<proteinExistence type="inferred from homology"/>
<keyword evidence="6" id="KW-0547">Nucleotide-binding</keyword>
<dbReference type="PROSITE" id="PS00674">
    <property type="entry name" value="AAA"/>
    <property type="match status" value="1"/>
</dbReference>
<comment type="caution">
    <text evidence="9">The sequence shown here is derived from an EMBL/GenBank/DDBJ whole genome shotgun (WGS) entry which is preliminary data.</text>
</comment>
<dbReference type="OMA" id="WIHVIVI"/>
<protein>
    <submittedName>
        <fullName evidence="9">Putative ATPase, AAA-type, core, AAA-type ATPase domain-containing protein</fullName>
    </submittedName>
</protein>
<evidence type="ECO:0000256" key="3">
    <source>
        <dbReference type="ARBA" id="ARBA00022801"/>
    </source>
</evidence>
<keyword evidence="10" id="KW-1185">Reference proteome</keyword>
<evidence type="ECO:0000256" key="6">
    <source>
        <dbReference type="RuleBase" id="RU003651"/>
    </source>
</evidence>
<keyword evidence="4" id="KW-0460">Magnesium</keyword>
<evidence type="ECO:0000256" key="7">
    <source>
        <dbReference type="SAM" id="Coils"/>
    </source>
</evidence>
<dbReference type="InterPro" id="IPR027417">
    <property type="entry name" value="P-loop_NTPase"/>
</dbReference>
<dbReference type="InterPro" id="IPR003960">
    <property type="entry name" value="ATPase_AAA_CS"/>
</dbReference>
<dbReference type="InterPro" id="IPR025753">
    <property type="entry name" value="AAA_N_dom"/>
</dbReference>
<dbReference type="GO" id="GO:0006950">
    <property type="term" value="P:response to stress"/>
    <property type="evidence" value="ECO:0007669"/>
    <property type="project" value="UniProtKB-ARBA"/>
</dbReference>
<name>A0A2P6S535_ROSCH</name>
<keyword evidence="3" id="KW-0378">Hydrolase</keyword>
<dbReference type="EMBL" id="PDCK01000040">
    <property type="protein sequence ID" value="PRQ53769.1"/>
    <property type="molecule type" value="Genomic_DNA"/>
</dbReference>
<feature type="domain" description="AAA+ ATPase" evidence="8">
    <location>
        <begin position="221"/>
        <end position="371"/>
    </location>
</feature>
<evidence type="ECO:0000256" key="1">
    <source>
        <dbReference type="ARBA" id="ARBA00001946"/>
    </source>
</evidence>
<evidence type="ECO:0000313" key="9">
    <source>
        <dbReference type="EMBL" id="PRQ53769.1"/>
    </source>
</evidence>
<dbReference type="Pfam" id="PF25568">
    <property type="entry name" value="AAA_lid_At3g28540"/>
    <property type="match status" value="1"/>
</dbReference>
<comment type="catalytic activity">
    <reaction evidence="5">
        <text>ATP + H2O = ADP + phosphate + H(+)</text>
        <dbReference type="Rhea" id="RHEA:13065"/>
        <dbReference type="ChEBI" id="CHEBI:15377"/>
        <dbReference type="ChEBI" id="CHEBI:15378"/>
        <dbReference type="ChEBI" id="CHEBI:30616"/>
        <dbReference type="ChEBI" id="CHEBI:43474"/>
        <dbReference type="ChEBI" id="CHEBI:456216"/>
    </reaction>
</comment>
<dbReference type="InterPro" id="IPR003593">
    <property type="entry name" value="AAA+_ATPase"/>
</dbReference>
<evidence type="ECO:0000313" key="10">
    <source>
        <dbReference type="Proteomes" id="UP000238479"/>
    </source>
</evidence>
<reference evidence="9 10" key="1">
    <citation type="journal article" date="2018" name="Nat. Genet.">
        <title>The Rosa genome provides new insights in the design of modern roses.</title>
        <authorList>
            <person name="Bendahmane M."/>
        </authorList>
    </citation>
    <scope>NUCLEOTIDE SEQUENCE [LARGE SCALE GENOMIC DNA]</scope>
    <source>
        <strain evidence="10">cv. Old Blush</strain>
    </source>
</reference>
<dbReference type="GO" id="GO:0005524">
    <property type="term" value="F:ATP binding"/>
    <property type="evidence" value="ECO:0007669"/>
    <property type="project" value="UniProtKB-KW"/>
</dbReference>
<dbReference type="PANTHER" id="PTHR23070">
    <property type="entry name" value="BCS1 AAA-TYPE ATPASE"/>
    <property type="match status" value="1"/>
</dbReference>
<sequence length="482" mass="54775">MISPAEIFARLGSDIGPLMFVGSIISHYLPHELGSYINAYFQRLVLFATPCIQITFNELAGERPTRNEAYSAVENYLSIMYSKEAKRLKADIKNNSLVLSMDEYEVAADEFEGAKVWWVSGKSCSKTDTNSSYYKLFFHKRHLDLIIRRYLTHVLKEEPNLRNPRRKLYSNMGSRWSHVVFQNPATFQTLAMEPEKKKEIILDLNVFSTAGGFYARIGRAWKRGYLLFGPPGTGKSTLISAMANHLGYDTYDLDLTAVEDNTELRKLLIETSGKSIIVIEDIDRALDFSGQMRKRKANGEQEDMGRLGIQERETKPYQVTLSGILNFIDGLGSSCCGERLIVFTTNHVEKLDAALIRKGRMDKHIELSYCRFEAFKVLAKNYLEIEAHPLFPTICSLLGKTNTTPADVAEHLTPKTISGDVETCLENAEICLQNLIKALEKEEENVRLKSEEGGSVRNHQLKRKKLMMPQDHLIINEKRARS</sequence>
<evidence type="ECO:0000256" key="5">
    <source>
        <dbReference type="ARBA" id="ARBA00049360"/>
    </source>
</evidence>
<dbReference type="Pfam" id="PF14363">
    <property type="entry name" value="AAA_assoc"/>
    <property type="match status" value="1"/>
</dbReference>
<dbReference type="InterPro" id="IPR003959">
    <property type="entry name" value="ATPase_AAA_core"/>
</dbReference>
<gene>
    <name evidence="9" type="ORF">RchiOBHm_Chr2g0170131</name>
</gene>
<evidence type="ECO:0000256" key="2">
    <source>
        <dbReference type="ARBA" id="ARBA00007448"/>
    </source>
</evidence>
<dbReference type="Pfam" id="PF00004">
    <property type="entry name" value="AAA"/>
    <property type="match status" value="1"/>
</dbReference>
<dbReference type="Proteomes" id="UP000238479">
    <property type="component" value="Chromosome 2"/>
</dbReference>
<dbReference type="SMART" id="SM00382">
    <property type="entry name" value="AAA"/>
    <property type="match status" value="1"/>
</dbReference>
<dbReference type="Gene3D" id="3.40.50.300">
    <property type="entry name" value="P-loop containing nucleotide triphosphate hydrolases"/>
    <property type="match status" value="1"/>
</dbReference>